<protein>
    <submittedName>
        <fullName evidence="1">Uncharacterized protein</fullName>
    </submittedName>
</protein>
<organism evidence="1 2">
    <name type="scientific">Pandoraea captiosa</name>
    <dbReference type="NCBI Taxonomy" id="2508302"/>
    <lineage>
        <taxon>Bacteria</taxon>
        <taxon>Pseudomonadati</taxon>
        <taxon>Pseudomonadota</taxon>
        <taxon>Betaproteobacteria</taxon>
        <taxon>Burkholderiales</taxon>
        <taxon>Burkholderiaceae</taxon>
        <taxon>Pandoraea</taxon>
    </lineage>
</organism>
<evidence type="ECO:0000313" key="1">
    <source>
        <dbReference type="EMBL" id="VVE76994.1"/>
    </source>
</evidence>
<proteinExistence type="predicted"/>
<keyword evidence="2" id="KW-1185">Reference proteome</keyword>
<reference evidence="1 2" key="1">
    <citation type="submission" date="2019-08" db="EMBL/GenBank/DDBJ databases">
        <authorList>
            <person name="Peeters C."/>
        </authorList>
    </citation>
    <scope>NUCLEOTIDE SEQUENCE [LARGE SCALE GENOMIC DNA]</scope>
    <source>
        <strain evidence="1 2">LMG 31118</strain>
    </source>
</reference>
<sequence length="238" mass="26596">MQNTFKSTLSAAFAGSDIPLCIELLRTWLMAAEAGEPEALIREMHPALRPKVVLLMRDLLSCYPETVLGAPVLLLARPDSNACRKQMPDYSLPLPDDDAEQPCSNLRFLGWLPMDTLLPVAFPFWPLQYPVTVPWFKPTAAIALFRGHANAFECDAIEVANWWWAELFRPIAGNVRLASRALLPYPDALEAARVLQASANAELPSKQGHFLSDAAWNWAHGEGVLFHETYRHIYSGDI</sequence>
<dbReference type="EMBL" id="CABPSQ010000024">
    <property type="protein sequence ID" value="VVE76994.1"/>
    <property type="molecule type" value="Genomic_DNA"/>
</dbReference>
<dbReference type="OrthoDB" id="9128464at2"/>
<dbReference type="AlphaFoldDB" id="A0A5E5AUB8"/>
<gene>
    <name evidence="1" type="ORF">PCA31118_05352</name>
</gene>
<name>A0A5E5AUB8_9BURK</name>
<dbReference type="Proteomes" id="UP000414136">
    <property type="component" value="Unassembled WGS sequence"/>
</dbReference>
<dbReference type="RefSeq" id="WP_150627930.1">
    <property type="nucleotide sequence ID" value="NZ_CABPSQ010000024.1"/>
</dbReference>
<evidence type="ECO:0000313" key="2">
    <source>
        <dbReference type="Proteomes" id="UP000414136"/>
    </source>
</evidence>
<accession>A0A5E5AUB8</accession>